<proteinExistence type="predicted"/>
<dbReference type="PANTHER" id="PTHR31377">
    <property type="entry name" value="AGMATINE DEIMINASE-RELATED"/>
    <property type="match status" value="1"/>
</dbReference>
<accession>A0ABN6QLS9</accession>
<gene>
    <name evidence="2" type="ORF">Abiwalacus_17960</name>
</gene>
<dbReference type="PANTHER" id="PTHR31377:SF0">
    <property type="entry name" value="AGMATINE DEIMINASE-RELATED"/>
    <property type="match status" value="1"/>
</dbReference>
<dbReference type="InterPro" id="IPR007466">
    <property type="entry name" value="Peptidyl-Arg-deiminase_porph"/>
</dbReference>
<reference evidence="2" key="1">
    <citation type="submission" date="2022-06" db="EMBL/GenBank/DDBJ databases">
        <title>Akkermansia biwalacus sp. nov., an anaerobic mucin-degrading bacterium isolated from human intestine.</title>
        <authorList>
            <person name="Kobayashi Y."/>
            <person name="Inoue S."/>
            <person name="Kawahara T."/>
            <person name="Kohda N."/>
        </authorList>
    </citation>
    <scope>NUCLEOTIDE SEQUENCE</scope>
    <source>
        <strain evidence="2">WON2089</strain>
    </source>
</reference>
<protein>
    <submittedName>
        <fullName evidence="2">Agmatine deiminase</fullName>
    </submittedName>
</protein>
<name>A0ABN6QLS9_9BACT</name>
<keyword evidence="3" id="KW-1185">Reference proteome</keyword>
<dbReference type="EMBL" id="AP025943">
    <property type="protein sequence ID" value="BDL44222.1"/>
    <property type="molecule type" value="Genomic_DNA"/>
</dbReference>
<evidence type="ECO:0000313" key="3">
    <source>
        <dbReference type="Proteomes" id="UP001062263"/>
    </source>
</evidence>
<keyword evidence="1" id="KW-0378">Hydrolase</keyword>
<sequence length="355" mass="39661">MTNAVTKEPDVRWPAEWEPQEAVWLSWPHRRDLWQGGLDELQRIYGLVAASIAPHAQVRVNAAEALHPVIRQVLQEAGVEEEHFRLFNHPANDVWCRDHGPVFVQDVSDGSLMLADWQFNAWGGKFAPWDLDDGIPSLIGSSLGLPVRSSRMILEGGAIEGNGDGLLVTTEAVLLNPNRNPDWSRAEIEAELRRMLGVHTIFWLGSGIEGDDTDGHIDDMVRFVARDAAVSIVEPDSSSPHYRALAENNERLQDLRCLDGSRVEIVPLPMPDPLRMEDWRLEQLPASYANFLIVNDAVVVPVFNQPRNDDRALGILRECFSGKQVVGLDARKLVLEGGAIHCITQQQPKPRKEVP</sequence>
<dbReference type="RefSeq" id="WP_218957820.1">
    <property type="nucleotide sequence ID" value="NZ_AP025943.1"/>
</dbReference>
<evidence type="ECO:0000313" key="2">
    <source>
        <dbReference type="EMBL" id="BDL44222.1"/>
    </source>
</evidence>
<dbReference type="Pfam" id="PF04371">
    <property type="entry name" value="PAD_porph"/>
    <property type="match status" value="1"/>
</dbReference>
<organism evidence="2 3">
    <name type="scientific">Akkermansia biwaensis</name>
    <dbReference type="NCBI Taxonomy" id="2946555"/>
    <lineage>
        <taxon>Bacteria</taxon>
        <taxon>Pseudomonadati</taxon>
        <taxon>Verrucomicrobiota</taxon>
        <taxon>Verrucomicrobiia</taxon>
        <taxon>Verrucomicrobiales</taxon>
        <taxon>Akkermansiaceae</taxon>
        <taxon>Akkermansia</taxon>
    </lineage>
</organism>
<dbReference type="Proteomes" id="UP001062263">
    <property type="component" value="Chromosome"/>
</dbReference>
<evidence type="ECO:0000256" key="1">
    <source>
        <dbReference type="ARBA" id="ARBA00022801"/>
    </source>
</evidence>